<reference evidence="1 2" key="1">
    <citation type="submission" date="2020-01" db="EMBL/GenBank/DDBJ databases">
        <title>Rhizobium genotypes associated with high levels of biological nitrogen fixation by grain legumes in a temperate-maritime cropping system.</title>
        <authorList>
            <person name="Maluk M."/>
            <person name="Francesc Ferrando Molina F."/>
            <person name="Lopez Del Egido L."/>
            <person name="Lafos M."/>
            <person name="Langarica-Fuentes A."/>
            <person name="Gebre Yohannes G."/>
            <person name="Young M.W."/>
            <person name="Martin P."/>
            <person name="Gantlett R."/>
            <person name="Kenicer G."/>
            <person name="Hawes C."/>
            <person name="Begg G.S."/>
            <person name="Quilliam R.S."/>
            <person name="Squire G.R."/>
            <person name="Poole P.S."/>
            <person name="Young P.W."/>
            <person name="Iannetta P.M."/>
            <person name="James E.K."/>
        </authorList>
    </citation>
    <scope>NUCLEOTIDE SEQUENCE [LARGE SCALE GENOMIC DNA]</scope>
    <source>
        <strain evidence="1 2">JHI944</strain>
    </source>
</reference>
<dbReference type="InterPro" id="IPR036866">
    <property type="entry name" value="RibonucZ/Hydroxyglut_hydro"/>
</dbReference>
<dbReference type="RefSeq" id="WP_371316967.1">
    <property type="nucleotide sequence ID" value="NZ_WXXP01000383.1"/>
</dbReference>
<name>A0A6P0DQ87_RHILE</name>
<keyword evidence="1" id="KW-0378">Hydrolase</keyword>
<dbReference type="CDD" id="cd16295">
    <property type="entry name" value="TTHA0252-CPSF-like_MBL-fold"/>
    <property type="match status" value="1"/>
</dbReference>
<organism evidence="1 2">
    <name type="scientific">Rhizobium leguminosarum</name>
    <dbReference type="NCBI Taxonomy" id="384"/>
    <lineage>
        <taxon>Bacteria</taxon>
        <taxon>Pseudomonadati</taxon>
        <taxon>Pseudomonadota</taxon>
        <taxon>Alphaproteobacteria</taxon>
        <taxon>Hyphomicrobiales</taxon>
        <taxon>Rhizobiaceae</taxon>
        <taxon>Rhizobium/Agrobacterium group</taxon>
        <taxon>Rhizobium</taxon>
    </lineage>
</organism>
<dbReference type="PANTHER" id="PTHR11203">
    <property type="entry name" value="CLEAVAGE AND POLYADENYLATION SPECIFICITY FACTOR FAMILY MEMBER"/>
    <property type="match status" value="1"/>
</dbReference>
<feature type="non-terminal residue" evidence="1">
    <location>
        <position position="1"/>
    </location>
</feature>
<feature type="non-terminal residue" evidence="1">
    <location>
        <position position="199"/>
    </location>
</feature>
<dbReference type="Proteomes" id="UP000471409">
    <property type="component" value="Unassembled WGS sequence"/>
</dbReference>
<evidence type="ECO:0000313" key="1">
    <source>
        <dbReference type="EMBL" id="NEK55278.1"/>
    </source>
</evidence>
<dbReference type="GO" id="GO:0016787">
    <property type="term" value="F:hydrolase activity"/>
    <property type="evidence" value="ECO:0007669"/>
    <property type="project" value="UniProtKB-KW"/>
</dbReference>
<sequence>IDHSGLLPKLAKAGYGGPIFATAATIDLCTIMLQDSGHIQESEVRQLNRRNLRRARETVEPIYTADDARSMLPQFIAVEYGEWRETVGGVRFRYWNAGHLMGSASIEVETPGADGATRILFSGDVGASNKLFENLPLAPSGVDYLICESTYGDREREEYALKDRRDRLREVVASSNSAGGVLLIPSFAVERTQEVLTDL</sequence>
<dbReference type="PANTHER" id="PTHR11203:SF37">
    <property type="entry name" value="INTEGRATOR COMPLEX SUBUNIT 11"/>
    <property type="match status" value="1"/>
</dbReference>
<gene>
    <name evidence="1" type="ORF">GUK36_39270</name>
</gene>
<protein>
    <submittedName>
        <fullName evidence="1">MBL fold metallo-hydrolase</fullName>
    </submittedName>
</protein>
<dbReference type="EMBL" id="WXXP01000383">
    <property type="protein sequence ID" value="NEK55278.1"/>
    <property type="molecule type" value="Genomic_DNA"/>
</dbReference>
<proteinExistence type="predicted"/>
<dbReference type="AlphaFoldDB" id="A0A6P0DQ87"/>
<dbReference type="Gene3D" id="3.60.15.10">
    <property type="entry name" value="Ribonuclease Z/Hydroxyacylglutathione hydrolase-like"/>
    <property type="match status" value="1"/>
</dbReference>
<dbReference type="GO" id="GO:0004521">
    <property type="term" value="F:RNA endonuclease activity"/>
    <property type="evidence" value="ECO:0007669"/>
    <property type="project" value="TreeGrafter"/>
</dbReference>
<accession>A0A6P0DQ87</accession>
<dbReference type="SUPFAM" id="SSF56281">
    <property type="entry name" value="Metallo-hydrolase/oxidoreductase"/>
    <property type="match status" value="1"/>
</dbReference>
<evidence type="ECO:0000313" key="2">
    <source>
        <dbReference type="Proteomes" id="UP000471409"/>
    </source>
</evidence>
<comment type="caution">
    <text evidence="1">The sequence shown here is derived from an EMBL/GenBank/DDBJ whole genome shotgun (WGS) entry which is preliminary data.</text>
</comment>
<dbReference type="InterPro" id="IPR050698">
    <property type="entry name" value="MBL"/>
</dbReference>